<accession>A0A1M6G488</accession>
<dbReference type="Proteomes" id="UP000191240">
    <property type="component" value="Unassembled WGS sequence"/>
</dbReference>
<sequence length="108" mass="12175">MGAFKTISSGTVIKPYEAIYGGQTVKLSDLAERVLCEIYDNLFLKKGNAICSYELGVSSEMFVETWRELSGENEDGVTYTNNCAEGGERNECEYFKRSTYFSKSDYII</sequence>
<evidence type="ECO:0000313" key="2">
    <source>
        <dbReference type="Proteomes" id="UP000191240"/>
    </source>
</evidence>
<proteinExistence type="predicted"/>
<dbReference type="RefSeq" id="WP_080326250.1">
    <property type="nucleotide sequence ID" value="NZ_FQYW01000026.1"/>
</dbReference>
<protein>
    <submittedName>
        <fullName evidence="1">Uncharacterized protein</fullName>
    </submittedName>
</protein>
<dbReference type="OrthoDB" id="9780302at2"/>
<organism evidence="1 2">
    <name type="scientific">Anaerovibrio lipolyticus DSM 3074</name>
    <dbReference type="NCBI Taxonomy" id="1120997"/>
    <lineage>
        <taxon>Bacteria</taxon>
        <taxon>Bacillati</taxon>
        <taxon>Bacillota</taxon>
        <taxon>Negativicutes</taxon>
        <taxon>Selenomonadales</taxon>
        <taxon>Selenomonadaceae</taxon>
        <taxon>Anaerovibrio</taxon>
    </lineage>
</organism>
<gene>
    <name evidence="1" type="ORF">SAMN02745671_02514</name>
</gene>
<dbReference type="AlphaFoldDB" id="A0A1M6G488"/>
<evidence type="ECO:0000313" key="1">
    <source>
        <dbReference type="EMBL" id="SHJ04733.1"/>
    </source>
</evidence>
<dbReference type="EMBL" id="FQYW01000026">
    <property type="protein sequence ID" value="SHJ04733.1"/>
    <property type="molecule type" value="Genomic_DNA"/>
</dbReference>
<name>A0A1M6G488_9FIRM</name>
<reference evidence="1 2" key="1">
    <citation type="submission" date="2016-11" db="EMBL/GenBank/DDBJ databases">
        <authorList>
            <person name="Jaros S."/>
            <person name="Januszkiewicz K."/>
            <person name="Wedrychowicz H."/>
        </authorList>
    </citation>
    <scope>NUCLEOTIDE SEQUENCE [LARGE SCALE GENOMIC DNA]</scope>
    <source>
        <strain evidence="1 2">DSM 3074</strain>
    </source>
</reference>